<accession>A0A1E5GEA1</accession>
<dbReference type="RefSeq" id="WP_069646734.1">
    <property type="nucleotide sequence ID" value="NZ_MIJZ01000014.1"/>
</dbReference>
<reference evidence="2" key="1">
    <citation type="submission" date="2016-09" db="EMBL/GenBank/DDBJ databases">
        <authorList>
            <person name="Gulvik C.A."/>
        </authorList>
    </citation>
    <scope>NUCLEOTIDE SEQUENCE [LARGE SCALE GENOMIC DNA]</scope>
    <source>
        <strain evidence="2">DSM 23328</strain>
    </source>
</reference>
<dbReference type="AlphaFoldDB" id="A0A1E5GEA1"/>
<organism evidence="1 2">
    <name type="scientific">Enterococcus ureasiticus</name>
    <dbReference type="NCBI Taxonomy" id="903984"/>
    <lineage>
        <taxon>Bacteria</taxon>
        <taxon>Bacillati</taxon>
        <taxon>Bacillota</taxon>
        <taxon>Bacilli</taxon>
        <taxon>Lactobacillales</taxon>
        <taxon>Enterococcaceae</taxon>
        <taxon>Enterococcus</taxon>
    </lineage>
</organism>
<dbReference type="OrthoDB" id="2360807at2"/>
<keyword evidence="2" id="KW-1185">Reference proteome</keyword>
<evidence type="ECO:0000313" key="1">
    <source>
        <dbReference type="EMBL" id="OEG10987.1"/>
    </source>
</evidence>
<dbReference type="EMBL" id="MIJZ01000014">
    <property type="protein sequence ID" value="OEG10987.1"/>
    <property type="molecule type" value="Genomic_DNA"/>
</dbReference>
<protein>
    <submittedName>
        <fullName evidence="1">Uncharacterized protein</fullName>
    </submittedName>
</protein>
<comment type="caution">
    <text evidence="1">The sequence shown here is derived from an EMBL/GenBank/DDBJ whole genome shotgun (WGS) entry which is preliminary data.</text>
</comment>
<sequence length="182" mass="21605">MLSNKIENIKQKYYIEKNLNDYKEKCGKVIELPKEIKQFCKENNIEIQPFSPENEPSMTWYFKFSQYVEENFSVTYSTKFELSKLENICSLIHYAEIPNRDPERMDSKFLVDAEDGFCFSQVNLEEAIFSALKDLDRLYLMDNFREVSDLVFSEDVTLFGPVVTYFDLAFRDMIEDIHLKKS</sequence>
<name>A0A1E5GEA1_9ENTE</name>
<evidence type="ECO:0000313" key="2">
    <source>
        <dbReference type="Proteomes" id="UP000094068"/>
    </source>
</evidence>
<dbReference type="Proteomes" id="UP000094068">
    <property type="component" value="Unassembled WGS sequence"/>
</dbReference>
<proteinExistence type="predicted"/>
<gene>
    <name evidence="1" type="ORF">BCR21_11945</name>
</gene>